<feature type="compositionally biased region" description="Polar residues" evidence="7">
    <location>
        <begin position="35"/>
        <end position="44"/>
    </location>
</feature>
<dbReference type="SUPFAM" id="SSF118290">
    <property type="entry name" value="WRKY DNA-binding domain"/>
    <property type="match status" value="2"/>
</dbReference>
<evidence type="ECO:0000256" key="1">
    <source>
        <dbReference type="ARBA" id="ARBA00004123"/>
    </source>
</evidence>
<dbReference type="Proteomes" id="UP000823388">
    <property type="component" value="Chromosome 3N"/>
</dbReference>
<evidence type="ECO:0000256" key="7">
    <source>
        <dbReference type="SAM" id="MobiDB-lite"/>
    </source>
</evidence>
<comment type="subcellular location">
    <subcellularLocation>
        <location evidence="1">Nucleus</location>
    </subcellularLocation>
</comment>
<feature type="compositionally biased region" description="Low complexity" evidence="7">
    <location>
        <begin position="318"/>
        <end position="329"/>
    </location>
</feature>
<name>A0A8T0UD10_PANVG</name>
<evidence type="ECO:0000259" key="8">
    <source>
        <dbReference type="PROSITE" id="PS50811"/>
    </source>
</evidence>
<keyword evidence="6" id="KW-0539">Nucleus</keyword>
<dbReference type="PANTHER" id="PTHR31221">
    <property type="entry name" value="WRKY TRANSCRIPTION FACTOR PROTEIN 1-RELATED"/>
    <property type="match status" value="1"/>
</dbReference>
<dbReference type="EMBL" id="CM029042">
    <property type="protein sequence ID" value="KAG2618624.1"/>
    <property type="molecule type" value="Genomic_DNA"/>
</dbReference>
<feature type="region of interest" description="Disordered" evidence="7">
    <location>
        <begin position="303"/>
        <end position="329"/>
    </location>
</feature>
<keyword evidence="3" id="KW-0805">Transcription regulation</keyword>
<dbReference type="Pfam" id="PF03106">
    <property type="entry name" value="WRKY"/>
    <property type="match status" value="2"/>
</dbReference>
<evidence type="ECO:0000256" key="4">
    <source>
        <dbReference type="ARBA" id="ARBA00023125"/>
    </source>
</evidence>
<keyword evidence="10" id="KW-1185">Reference proteome</keyword>
<dbReference type="PANTHER" id="PTHR31221:SF365">
    <property type="entry name" value="WRKY DOMAIN-CONTAINING PROTEIN"/>
    <property type="match status" value="1"/>
</dbReference>
<evidence type="ECO:0000256" key="3">
    <source>
        <dbReference type="ARBA" id="ARBA00023015"/>
    </source>
</evidence>
<dbReference type="AlphaFoldDB" id="A0A8T0UD10"/>
<dbReference type="FunFam" id="2.20.25.80:FF:000006">
    <property type="entry name" value="WRKY transcription factor"/>
    <property type="match status" value="1"/>
</dbReference>
<dbReference type="GO" id="GO:0005634">
    <property type="term" value="C:nucleus"/>
    <property type="evidence" value="ECO:0007669"/>
    <property type="project" value="UniProtKB-SubCell"/>
</dbReference>
<feature type="domain" description="WRKY" evidence="8">
    <location>
        <begin position="247"/>
        <end position="311"/>
    </location>
</feature>
<dbReference type="SMART" id="SM00774">
    <property type="entry name" value="WRKY"/>
    <property type="match status" value="2"/>
</dbReference>
<keyword evidence="4" id="KW-0238">DNA-binding</keyword>
<evidence type="ECO:0000313" key="10">
    <source>
        <dbReference type="Proteomes" id="UP000823388"/>
    </source>
</evidence>
<keyword evidence="5" id="KW-0804">Transcription</keyword>
<dbReference type="GO" id="GO:0003700">
    <property type="term" value="F:DNA-binding transcription factor activity"/>
    <property type="evidence" value="ECO:0007669"/>
    <property type="project" value="InterPro"/>
</dbReference>
<accession>A0A8T0UD10</accession>
<reference evidence="9" key="1">
    <citation type="submission" date="2020-05" db="EMBL/GenBank/DDBJ databases">
        <title>WGS assembly of Panicum virgatum.</title>
        <authorList>
            <person name="Lovell J.T."/>
            <person name="Jenkins J."/>
            <person name="Shu S."/>
            <person name="Juenger T.E."/>
            <person name="Schmutz J."/>
        </authorList>
    </citation>
    <scope>NUCLEOTIDE SEQUENCE</scope>
    <source>
        <strain evidence="9">AP13</strain>
    </source>
</reference>
<evidence type="ECO:0000313" key="9">
    <source>
        <dbReference type="EMBL" id="KAG2618624.1"/>
    </source>
</evidence>
<gene>
    <name evidence="9" type="ORF">PVAP13_3NG079701</name>
</gene>
<evidence type="ECO:0000256" key="6">
    <source>
        <dbReference type="ARBA" id="ARBA00023242"/>
    </source>
</evidence>
<sequence>MPQPVGLGIAILHRLPLELPSPPRQPPRLSRLPPMTSTPGSFGTLANSGPVALSLATSSFASFLGGPASGGADSSGLSKFKAMPPPSLPLSHPPASPSSFLNALSGFLDSPILLTPSLFPSPTTGAIPSEPFNWMGTGENLQPSVKDEQRQYTDFTFQTAAASVPETGAGAARQAASFPQSSSMLMAPLGGLGDSYNGELQQQQPWSYQEPAAQFEAPPAAATQPDMLGNGGYTAVPAAVPGFREQSNRPPSDDGYNWRKYGQKNMKGSENPRSYYKCSFPSCPTKKKVERSPDGQVTEIVYKGTHNHPKPQSTRRNSSSAPAPAASSSYGLQSASDAAAEYSFGALSGAPVATPENSSGSFGDDEINGVSSRLAGNLGGEELDDDEPDSKKWRKAGGDGEAASVAGNRTVREPRVVVQTMSDIDVLDDGYRWRKYGQKVVKGNPNPRSYYKCTTAGCPVRKHVERACHDTRAVVTTYEGKHNHDVPPARGSSASLYRAALEAQQAAGYHHHGFVAGGGGGSSSHGAFCGGLLDGGAPTQAAETGFSMSGFGNTVGTAYSYPSHYQQQQQQQSEAMYYAAPSAKDEPRDDMSFFEQPLLF</sequence>
<feature type="domain" description="WRKY" evidence="8">
    <location>
        <begin position="422"/>
        <end position="487"/>
    </location>
</feature>
<keyword evidence="2" id="KW-0677">Repeat</keyword>
<dbReference type="Gene3D" id="2.20.25.80">
    <property type="entry name" value="WRKY domain"/>
    <property type="match status" value="2"/>
</dbReference>
<dbReference type="GO" id="GO:0043565">
    <property type="term" value="F:sequence-specific DNA binding"/>
    <property type="evidence" value="ECO:0007669"/>
    <property type="project" value="InterPro"/>
</dbReference>
<proteinExistence type="predicted"/>
<protein>
    <recommendedName>
        <fullName evidence="8">WRKY domain-containing protein</fullName>
    </recommendedName>
</protein>
<dbReference type="InterPro" id="IPR044810">
    <property type="entry name" value="WRKY_plant"/>
</dbReference>
<dbReference type="GO" id="GO:0009737">
    <property type="term" value="P:response to abscisic acid"/>
    <property type="evidence" value="ECO:0007669"/>
    <property type="project" value="UniProtKB-ARBA"/>
</dbReference>
<feature type="region of interest" description="Disordered" evidence="7">
    <location>
        <begin position="353"/>
        <end position="406"/>
    </location>
</feature>
<dbReference type="InterPro" id="IPR003657">
    <property type="entry name" value="WRKY_dom"/>
</dbReference>
<organism evidence="9 10">
    <name type="scientific">Panicum virgatum</name>
    <name type="common">Blackwell switchgrass</name>
    <dbReference type="NCBI Taxonomy" id="38727"/>
    <lineage>
        <taxon>Eukaryota</taxon>
        <taxon>Viridiplantae</taxon>
        <taxon>Streptophyta</taxon>
        <taxon>Embryophyta</taxon>
        <taxon>Tracheophyta</taxon>
        <taxon>Spermatophyta</taxon>
        <taxon>Magnoliopsida</taxon>
        <taxon>Liliopsida</taxon>
        <taxon>Poales</taxon>
        <taxon>Poaceae</taxon>
        <taxon>PACMAD clade</taxon>
        <taxon>Panicoideae</taxon>
        <taxon>Panicodae</taxon>
        <taxon>Paniceae</taxon>
        <taxon>Panicinae</taxon>
        <taxon>Panicum</taxon>
        <taxon>Panicum sect. Hiantes</taxon>
    </lineage>
</organism>
<comment type="caution">
    <text evidence="9">The sequence shown here is derived from an EMBL/GenBank/DDBJ whole genome shotgun (WGS) entry which is preliminary data.</text>
</comment>
<dbReference type="FunFam" id="2.20.25.80:FF:000001">
    <property type="entry name" value="WRKY transcription factor 33"/>
    <property type="match status" value="1"/>
</dbReference>
<feature type="region of interest" description="Disordered" evidence="7">
    <location>
        <begin position="242"/>
        <end position="269"/>
    </location>
</feature>
<dbReference type="PROSITE" id="PS50811">
    <property type="entry name" value="WRKY"/>
    <property type="match status" value="2"/>
</dbReference>
<evidence type="ECO:0000256" key="2">
    <source>
        <dbReference type="ARBA" id="ARBA00022737"/>
    </source>
</evidence>
<feature type="region of interest" description="Disordered" evidence="7">
    <location>
        <begin position="18"/>
        <end position="44"/>
    </location>
</feature>
<dbReference type="InterPro" id="IPR036576">
    <property type="entry name" value="WRKY_dom_sf"/>
</dbReference>
<evidence type="ECO:0000256" key="5">
    <source>
        <dbReference type="ARBA" id="ARBA00023163"/>
    </source>
</evidence>